<proteinExistence type="predicted"/>
<dbReference type="Proteomes" id="UP001148299">
    <property type="component" value="Unassembled WGS sequence"/>
</dbReference>
<evidence type="ECO:0000313" key="3">
    <source>
        <dbReference type="Proteomes" id="UP001148299"/>
    </source>
</evidence>
<name>A0A9W9QZG3_PENBR</name>
<evidence type="ECO:0000313" key="2">
    <source>
        <dbReference type="EMBL" id="KAJ5350947.1"/>
    </source>
</evidence>
<reference evidence="2" key="2">
    <citation type="journal article" date="2023" name="IMA Fungus">
        <title>Comparative genomic study of the Penicillium genus elucidates a diverse pangenome and 15 lateral gene transfer events.</title>
        <authorList>
            <person name="Petersen C."/>
            <person name="Sorensen T."/>
            <person name="Nielsen M.R."/>
            <person name="Sondergaard T.E."/>
            <person name="Sorensen J.L."/>
            <person name="Fitzpatrick D.A."/>
            <person name="Frisvad J.C."/>
            <person name="Nielsen K.L."/>
        </authorList>
    </citation>
    <scope>NUCLEOTIDE SEQUENCE</scope>
    <source>
        <strain evidence="1">IBT 35673</strain>
        <strain evidence="2">IBT 35675</strain>
    </source>
</reference>
<organism evidence="2 3">
    <name type="scientific">Penicillium brevicompactum</name>
    <dbReference type="NCBI Taxonomy" id="5074"/>
    <lineage>
        <taxon>Eukaryota</taxon>
        <taxon>Fungi</taxon>
        <taxon>Dikarya</taxon>
        <taxon>Ascomycota</taxon>
        <taxon>Pezizomycotina</taxon>
        <taxon>Eurotiomycetes</taxon>
        <taxon>Eurotiomycetidae</taxon>
        <taxon>Eurotiales</taxon>
        <taxon>Aspergillaceae</taxon>
        <taxon>Penicillium</taxon>
    </lineage>
</organism>
<dbReference type="Proteomes" id="UP001147695">
    <property type="component" value="Unassembled WGS sequence"/>
</dbReference>
<reference evidence="2" key="1">
    <citation type="submission" date="2022-12" db="EMBL/GenBank/DDBJ databases">
        <authorList>
            <person name="Petersen C."/>
        </authorList>
    </citation>
    <scope>NUCLEOTIDE SEQUENCE</scope>
    <source>
        <strain evidence="1">IBT 35673</strain>
        <strain evidence="2">IBT 35675</strain>
    </source>
</reference>
<sequence length="70" mass="7845">MGSYSPRCFVDDGPSGLVQYVDSSFRGTGQNGLLQSSYSSAKGKLLYKVQIEHDKETTQGFQRDYRQLAF</sequence>
<gene>
    <name evidence="1" type="ORF">N7452_004023</name>
    <name evidence="2" type="ORF">N7541_008674</name>
</gene>
<evidence type="ECO:0000313" key="1">
    <source>
        <dbReference type="EMBL" id="KAJ5346019.1"/>
    </source>
</evidence>
<comment type="caution">
    <text evidence="2">The sequence shown here is derived from an EMBL/GenBank/DDBJ whole genome shotgun (WGS) entry which is preliminary data.</text>
</comment>
<dbReference type="EMBL" id="JAPZBR010000006">
    <property type="protein sequence ID" value="KAJ5350947.1"/>
    <property type="molecule type" value="Genomic_DNA"/>
</dbReference>
<keyword evidence="3" id="KW-1185">Reference proteome</keyword>
<dbReference type="EMBL" id="JAPZBQ010000002">
    <property type="protein sequence ID" value="KAJ5346019.1"/>
    <property type="molecule type" value="Genomic_DNA"/>
</dbReference>
<dbReference type="AlphaFoldDB" id="A0A9W9QZG3"/>
<accession>A0A9W9QZG3</accession>
<protein>
    <submittedName>
        <fullName evidence="2">Uncharacterized protein</fullName>
    </submittedName>
</protein>